<evidence type="ECO:0000256" key="2">
    <source>
        <dbReference type="ARBA" id="ARBA00008814"/>
    </source>
</evidence>
<dbReference type="InterPro" id="IPR051313">
    <property type="entry name" value="Bact_iron-sidero_bind"/>
</dbReference>
<dbReference type="InterPro" id="IPR002491">
    <property type="entry name" value="ABC_transptr_periplasmic_BD"/>
</dbReference>
<comment type="subcellular location">
    <subcellularLocation>
        <location evidence="1">Cell envelope</location>
    </subcellularLocation>
</comment>
<gene>
    <name evidence="6" type="ORF">NIES1031_12095</name>
</gene>
<evidence type="ECO:0000313" key="7">
    <source>
        <dbReference type="Proteomes" id="UP000185984"/>
    </source>
</evidence>
<comment type="similarity">
    <text evidence="2">Belongs to the bacterial solute-binding protein 8 family.</text>
</comment>
<dbReference type="Gene3D" id="3.40.50.1980">
    <property type="entry name" value="Nitrogenase molybdenum iron protein domain"/>
    <property type="match status" value="1"/>
</dbReference>
<keyword evidence="7" id="KW-1185">Reference proteome</keyword>
<keyword evidence="3" id="KW-0813">Transport</keyword>
<feature type="domain" description="Fe/B12 periplasmic-binding" evidence="5">
    <location>
        <begin position="70"/>
        <end position="169"/>
    </location>
</feature>
<dbReference type="Proteomes" id="UP000185984">
    <property type="component" value="Unassembled WGS sequence"/>
</dbReference>
<accession>A0A1U7HQA7</accession>
<dbReference type="GO" id="GO:1901678">
    <property type="term" value="P:iron coordination entity transport"/>
    <property type="evidence" value="ECO:0007669"/>
    <property type="project" value="UniProtKB-ARBA"/>
</dbReference>
<dbReference type="GO" id="GO:0030288">
    <property type="term" value="C:outer membrane-bounded periplasmic space"/>
    <property type="evidence" value="ECO:0007669"/>
    <property type="project" value="TreeGrafter"/>
</dbReference>
<dbReference type="Pfam" id="PF01497">
    <property type="entry name" value="Peripla_BP_2"/>
    <property type="match status" value="1"/>
</dbReference>
<evidence type="ECO:0000313" key="6">
    <source>
        <dbReference type="EMBL" id="OKH25749.1"/>
    </source>
</evidence>
<evidence type="ECO:0000256" key="4">
    <source>
        <dbReference type="ARBA" id="ARBA00022729"/>
    </source>
</evidence>
<evidence type="ECO:0000256" key="3">
    <source>
        <dbReference type="ARBA" id="ARBA00022448"/>
    </source>
</evidence>
<reference evidence="6 7" key="1">
    <citation type="submission" date="2016-11" db="EMBL/GenBank/DDBJ databases">
        <title>Draft Genome Sequences of Nine Cyanobacterial Strains from Diverse Habitats.</title>
        <authorList>
            <person name="Zhu T."/>
            <person name="Hou S."/>
            <person name="Lu X."/>
            <person name="Hess W.R."/>
        </authorList>
    </citation>
    <scope>NUCLEOTIDE SEQUENCE [LARGE SCALE GENOMIC DNA]</scope>
    <source>
        <strain evidence="6 7">5.2 s.c.1</strain>
    </source>
</reference>
<dbReference type="PANTHER" id="PTHR30532:SF25">
    <property type="entry name" value="IRON(III) DICITRATE-BINDING PERIPLASMIC PROTEIN"/>
    <property type="match status" value="1"/>
</dbReference>
<sequence length="262" mass="28915">MTEDGGSPLEGNRLADVPRNAASLWTSYEIQSSDLQDLGFGVGLFFANVLALGVEPVEFAISPDWLEKREYLRDRVSGIESVGDHTQPSIEKILTLNPDLILGLELESQAVYRQLTQIAPTVLLNCETSRQWQEILMQNADVLGKTDIANKLITDYFNRLNDFKTQSQSSSHRSESHHRSHSVEGCFNCSTNAACSGDRNPFCTTVSTVAISPSSSDKTANHRPGNTLLWMMPSSGSCRIYSSSCSTNQSNFWSSTCQTIYS</sequence>
<dbReference type="AlphaFoldDB" id="A0A1U7HQA7"/>
<dbReference type="EMBL" id="MRCC01000009">
    <property type="protein sequence ID" value="OKH25749.1"/>
    <property type="molecule type" value="Genomic_DNA"/>
</dbReference>
<proteinExistence type="inferred from homology"/>
<organism evidence="6 7">
    <name type="scientific">Chroogloeocystis siderophila 5.2 s.c.1</name>
    <dbReference type="NCBI Taxonomy" id="247279"/>
    <lineage>
        <taxon>Bacteria</taxon>
        <taxon>Bacillati</taxon>
        <taxon>Cyanobacteriota</taxon>
        <taxon>Cyanophyceae</taxon>
        <taxon>Oscillatoriophycideae</taxon>
        <taxon>Chroococcales</taxon>
        <taxon>Chroococcaceae</taxon>
        <taxon>Chroogloeocystis</taxon>
    </lineage>
</organism>
<dbReference type="SUPFAM" id="SSF53807">
    <property type="entry name" value="Helical backbone' metal receptor"/>
    <property type="match status" value="1"/>
</dbReference>
<evidence type="ECO:0000256" key="1">
    <source>
        <dbReference type="ARBA" id="ARBA00004196"/>
    </source>
</evidence>
<dbReference type="STRING" id="247279.NIES1031_12095"/>
<comment type="caution">
    <text evidence="6">The sequence shown here is derived from an EMBL/GenBank/DDBJ whole genome shotgun (WGS) entry which is preliminary data.</text>
</comment>
<name>A0A1U7HQA7_9CHRO</name>
<dbReference type="PANTHER" id="PTHR30532">
    <property type="entry name" value="IRON III DICITRATE-BINDING PERIPLASMIC PROTEIN"/>
    <property type="match status" value="1"/>
</dbReference>
<keyword evidence="4" id="KW-0732">Signal</keyword>
<protein>
    <recommendedName>
        <fullName evidence="5">Fe/B12 periplasmic-binding domain-containing protein</fullName>
    </recommendedName>
</protein>
<evidence type="ECO:0000259" key="5">
    <source>
        <dbReference type="Pfam" id="PF01497"/>
    </source>
</evidence>